<sequence>MSGTGQGVSGQDLSVECLVQAIENVTQVFLARQMPARASASVGAFLNVIREMQMVEYMRLNPPSFARTEIIEPKDFLEEVRISLTFYYIWV</sequence>
<gene>
    <name evidence="1" type="ORF">RCOM_0569070</name>
</gene>
<keyword evidence="2" id="KW-1185">Reference proteome</keyword>
<dbReference type="InParanoid" id="B9SXR6"/>
<evidence type="ECO:0000313" key="2">
    <source>
        <dbReference type="Proteomes" id="UP000008311"/>
    </source>
</evidence>
<evidence type="ECO:0000313" key="1">
    <source>
        <dbReference type="EMBL" id="EEF31586.1"/>
    </source>
</evidence>
<accession>B9SXR6</accession>
<organism evidence="1 2">
    <name type="scientific">Ricinus communis</name>
    <name type="common">Castor bean</name>
    <dbReference type="NCBI Taxonomy" id="3988"/>
    <lineage>
        <taxon>Eukaryota</taxon>
        <taxon>Viridiplantae</taxon>
        <taxon>Streptophyta</taxon>
        <taxon>Embryophyta</taxon>
        <taxon>Tracheophyta</taxon>
        <taxon>Spermatophyta</taxon>
        <taxon>Magnoliopsida</taxon>
        <taxon>eudicotyledons</taxon>
        <taxon>Gunneridae</taxon>
        <taxon>Pentapetalae</taxon>
        <taxon>rosids</taxon>
        <taxon>fabids</taxon>
        <taxon>Malpighiales</taxon>
        <taxon>Euphorbiaceae</taxon>
        <taxon>Acalyphoideae</taxon>
        <taxon>Acalypheae</taxon>
        <taxon>Ricinus</taxon>
    </lineage>
</organism>
<protein>
    <submittedName>
        <fullName evidence="1">Uncharacterized protein</fullName>
    </submittedName>
</protein>
<name>B9SXR6_RICCO</name>
<reference evidence="2" key="1">
    <citation type="journal article" date="2010" name="Nat. Biotechnol.">
        <title>Draft genome sequence of the oilseed species Ricinus communis.</title>
        <authorList>
            <person name="Chan A.P."/>
            <person name="Crabtree J."/>
            <person name="Zhao Q."/>
            <person name="Lorenzi H."/>
            <person name="Orvis J."/>
            <person name="Puiu D."/>
            <person name="Melake-Berhan A."/>
            <person name="Jones K.M."/>
            <person name="Redman J."/>
            <person name="Chen G."/>
            <person name="Cahoon E.B."/>
            <person name="Gedil M."/>
            <person name="Stanke M."/>
            <person name="Haas B.J."/>
            <person name="Wortman J.R."/>
            <person name="Fraser-Liggett C.M."/>
            <person name="Ravel J."/>
            <person name="Rabinowicz P.D."/>
        </authorList>
    </citation>
    <scope>NUCLEOTIDE SEQUENCE [LARGE SCALE GENOMIC DNA]</scope>
    <source>
        <strain evidence="2">cv. Hale</strain>
    </source>
</reference>
<dbReference type="Proteomes" id="UP000008311">
    <property type="component" value="Unassembled WGS sequence"/>
</dbReference>
<proteinExistence type="predicted"/>
<dbReference type="EMBL" id="EQ974232">
    <property type="protein sequence ID" value="EEF31586.1"/>
    <property type="molecule type" value="Genomic_DNA"/>
</dbReference>
<dbReference type="AlphaFoldDB" id="B9SXR6"/>